<organism evidence="1">
    <name type="scientific">Rhizophora mucronata</name>
    <name type="common">Asiatic mangrove</name>
    <dbReference type="NCBI Taxonomy" id="61149"/>
    <lineage>
        <taxon>Eukaryota</taxon>
        <taxon>Viridiplantae</taxon>
        <taxon>Streptophyta</taxon>
        <taxon>Embryophyta</taxon>
        <taxon>Tracheophyta</taxon>
        <taxon>Spermatophyta</taxon>
        <taxon>Magnoliopsida</taxon>
        <taxon>eudicotyledons</taxon>
        <taxon>Gunneridae</taxon>
        <taxon>Pentapetalae</taxon>
        <taxon>rosids</taxon>
        <taxon>fabids</taxon>
        <taxon>Malpighiales</taxon>
        <taxon>Rhizophoraceae</taxon>
        <taxon>Rhizophora</taxon>
    </lineage>
</organism>
<sequence>MEGDASNDWIWMGMEWASFLLMRNCN</sequence>
<name>A0A2P2P3A8_RHIMU</name>
<accession>A0A2P2P3A8</accession>
<reference evidence="1" key="1">
    <citation type="submission" date="2018-02" db="EMBL/GenBank/DDBJ databases">
        <title>Rhizophora mucronata_Transcriptome.</title>
        <authorList>
            <person name="Meera S.P."/>
            <person name="Sreeshan A."/>
            <person name="Augustine A."/>
        </authorList>
    </citation>
    <scope>NUCLEOTIDE SEQUENCE</scope>
    <source>
        <tissue evidence="1">Leaf</tissue>
    </source>
</reference>
<dbReference type="AlphaFoldDB" id="A0A2P2P3A8"/>
<evidence type="ECO:0000313" key="1">
    <source>
        <dbReference type="EMBL" id="MBX49111.1"/>
    </source>
</evidence>
<proteinExistence type="predicted"/>
<protein>
    <submittedName>
        <fullName evidence="1">Uncharacterized protein</fullName>
    </submittedName>
</protein>
<dbReference type="EMBL" id="GGEC01068627">
    <property type="protein sequence ID" value="MBX49111.1"/>
    <property type="molecule type" value="Transcribed_RNA"/>
</dbReference>